<proteinExistence type="predicted"/>
<evidence type="ECO:0000313" key="3">
    <source>
        <dbReference type="Proteomes" id="UP001165080"/>
    </source>
</evidence>
<dbReference type="EMBL" id="BRXU01000013">
    <property type="protein sequence ID" value="GLC55615.1"/>
    <property type="molecule type" value="Genomic_DNA"/>
</dbReference>
<protein>
    <submittedName>
        <fullName evidence="2">Uncharacterized protein</fullName>
    </submittedName>
</protein>
<gene>
    <name evidence="2" type="primary">PLEST001980</name>
    <name evidence="2" type="ORF">PLESTB_001007000</name>
</gene>
<dbReference type="AlphaFoldDB" id="A0A9W6BPJ6"/>
<keyword evidence="1" id="KW-1133">Transmembrane helix</keyword>
<evidence type="ECO:0000256" key="1">
    <source>
        <dbReference type="SAM" id="Phobius"/>
    </source>
</evidence>
<evidence type="ECO:0000313" key="2">
    <source>
        <dbReference type="EMBL" id="GLC55615.1"/>
    </source>
</evidence>
<feature type="transmembrane region" description="Helical" evidence="1">
    <location>
        <begin position="7"/>
        <end position="34"/>
    </location>
</feature>
<dbReference type="OrthoDB" id="528491at2759"/>
<sequence>MAGVNPVLVLFLPTAYILLSTFVMVQLTAILMLIGQAGVKVRTMKQLAPIEPVVTELVNYLTRVFGPLHKFTPQPTHVLLVAVVVALVVNGQRRK</sequence>
<feature type="transmembrane region" description="Helical" evidence="1">
    <location>
        <begin position="71"/>
        <end position="89"/>
    </location>
</feature>
<dbReference type="Proteomes" id="UP001165080">
    <property type="component" value="Unassembled WGS sequence"/>
</dbReference>
<accession>A0A9W6BPJ6</accession>
<name>A0A9W6BPJ6_9CHLO</name>
<keyword evidence="1" id="KW-0472">Membrane</keyword>
<comment type="caution">
    <text evidence="2">The sequence shown here is derived from an EMBL/GenBank/DDBJ whole genome shotgun (WGS) entry which is preliminary data.</text>
</comment>
<keyword evidence="3" id="KW-1185">Reference proteome</keyword>
<reference evidence="2 3" key="1">
    <citation type="journal article" date="2023" name="Commun. Biol.">
        <title>Reorganization of the ancestral sex-determining regions during the evolution of trioecy in Pleodorina starrii.</title>
        <authorList>
            <person name="Takahashi K."/>
            <person name="Suzuki S."/>
            <person name="Kawai-Toyooka H."/>
            <person name="Yamamoto K."/>
            <person name="Hamaji T."/>
            <person name="Ootsuki R."/>
            <person name="Yamaguchi H."/>
            <person name="Kawachi M."/>
            <person name="Higashiyama T."/>
            <person name="Nozaki H."/>
        </authorList>
    </citation>
    <scope>NUCLEOTIDE SEQUENCE [LARGE SCALE GENOMIC DNA]</scope>
    <source>
        <strain evidence="2 3">NIES-4479</strain>
    </source>
</reference>
<keyword evidence="1" id="KW-0812">Transmembrane</keyword>
<organism evidence="2 3">
    <name type="scientific">Pleodorina starrii</name>
    <dbReference type="NCBI Taxonomy" id="330485"/>
    <lineage>
        <taxon>Eukaryota</taxon>
        <taxon>Viridiplantae</taxon>
        <taxon>Chlorophyta</taxon>
        <taxon>core chlorophytes</taxon>
        <taxon>Chlorophyceae</taxon>
        <taxon>CS clade</taxon>
        <taxon>Chlamydomonadales</taxon>
        <taxon>Volvocaceae</taxon>
        <taxon>Pleodorina</taxon>
    </lineage>
</organism>